<organism evidence="2 3">
    <name type="scientific">Dermatophagoides pteronyssinus</name>
    <name type="common">European house dust mite</name>
    <dbReference type="NCBI Taxonomy" id="6956"/>
    <lineage>
        <taxon>Eukaryota</taxon>
        <taxon>Metazoa</taxon>
        <taxon>Ecdysozoa</taxon>
        <taxon>Arthropoda</taxon>
        <taxon>Chelicerata</taxon>
        <taxon>Arachnida</taxon>
        <taxon>Acari</taxon>
        <taxon>Acariformes</taxon>
        <taxon>Sarcoptiformes</taxon>
        <taxon>Astigmata</taxon>
        <taxon>Psoroptidia</taxon>
        <taxon>Analgoidea</taxon>
        <taxon>Pyroglyphidae</taxon>
        <taxon>Dermatophagoidinae</taxon>
        <taxon>Dermatophagoides</taxon>
    </lineage>
</organism>
<proteinExistence type="predicted"/>
<accession>A0A6P6XSG5</accession>
<dbReference type="AlphaFoldDB" id="A0A6P6XSG5"/>
<keyword evidence="2" id="KW-1185">Reference proteome</keyword>
<evidence type="ECO:0000313" key="2">
    <source>
        <dbReference type="Proteomes" id="UP000515146"/>
    </source>
</evidence>
<name>A0A6P6XSG5_DERPT</name>
<feature type="compositionally biased region" description="Low complexity" evidence="1">
    <location>
        <begin position="1"/>
        <end position="25"/>
    </location>
</feature>
<dbReference type="InParanoid" id="A0A6P6XSG5"/>
<gene>
    <name evidence="3" type="primary">LOC113790314</name>
</gene>
<evidence type="ECO:0000313" key="3">
    <source>
        <dbReference type="RefSeq" id="XP_027195763.1"/>
    </source>
</evidence>
<dbReference type="RefSeq" id="XP_027195763.1">
    <property type="nucleotide sequence ID" value="XM_027339962.1"/>
</dbReference>
<sequence>MKSSPLSSRRSSSSSPLTKTSMRISLSKKLKKTTSNVIGKTKKKRQQPKGLDKTMKTTKKIIEILDPEQQQIKKQIMKKTKRKMKISMENRKKITAFTTSSTIISNYLYIY</sequence>
<reference evidence="3" key="1">
    <citation type="submission" date="2025-08" db="UniProtKB">
        <authorList>
            <consortium name="RefSeq"/>
        </authorList>
    </citation>
    <scope>IDENTIFICATION</scope>
    <source>
        <strain evidence="3">Airmid</strain>
    </source>
</reference>
<protein>
    <submittedName>
        <fullName evidence="3">Uncharacterized protein LOC113790314 isoform X1</fullName>
    </submittedName>
</protein>
<feature type="region of interest" description="Disordered" evidence="1">
    <location>
        <begin position="1"/>
        <end position="55"/>
    </location>
</feature>
<dbReference type="KEGG" id="dpte:113790314"/>
<evidence type="ECO:0000256" key="1">
    <source>
        <dbReference type="SAM" id="MobiDB-lite"/>
    </source>
</evidence>
<dbReference type="Proteomes" id="UP000515146">
    <property type="component" value="Unplaced"/>
</dbReference>